<dbReference type="Pfam" id="PF02160">
    <property type="entry name" value="Peptidase_A3"/>
    <property type="match status" value="1"/>
</dbReference>
<dbReference type="PANTHER" id="PTHR33067">
    <property type="entry name" value="RNA-DIRECTED DNA POLYMERASE-RELATED"/>
    <property type="match status" value="1"/>
</dbReference>
<reference evidence="2" key="1">
    <citation type="submission" date="2014-07" db="EMBL/GenBank/DDBJ databases">
        <title>Identification of a novel salt tolerance gene in wild soybean by whole-genome sequencing.</title>
        <authorList>
            <person name="Lam H.-M."/>
            <person name="Qi X."/>
            <person name="Li M.-W."/>
            <person name="Liu X."/>
            <person name="Xie M."/>
            <person name="Ni M."/>
            <person name="Xu X."/>
        </authorList>
    </citation>
    <scope>NUCLEOTIDE SEQUENCE [LARGE SCALE GENOMIC DNA]</scope>
    <source>
        <tissue evidence="2">Root</tissue>
    </source>
</reference>
<evidence type="ECO:0000313" key="2">
    <source>
        <dbReference type="EMBL" id="KHN45311.1"/>
    </source>
</evidence>
<feature type="non-terminal residue" evidence="2">
    <location>
        <position position="1"/>
    </location>
</feature>
<sequence length="172" mass="19532">ILSNKRKVTNFCTVSFNKECFVVVLRKLLHKMKDPDKFTIPCSIGGSNFDKCLCDLGASVNLMSYFVFKKLGITDLEPTNITLHLADRSVVYLRRVIEDVLVKVDKFIISANFVSLDMENDEDVLIILGCPFLSTCDLLIEVRLGRLTLRLRDERVVFNLSYSLKQPSSFAS</sequence>
<dbReference type="CDD" id="cd00303">
    <property type="entry name" value="retropepsin_like"/>
    <property type="match status" value="1"/>
</dbReference>
<name>A0A0B2SF07_GLYSO</name>
<dbReference type="Proteomes" id="UP000053555">
    <property type="component" value="Unassembled WGS sequence"/>
</dbReference>
<organism evidence="2">
    <name type="scientific">Glycine soja</name>
    <name type="common">Wild soybean</name>
    <dbReference type="NCBI Taxonomy" id="3848"/>
    <lineage>
        <taxon>Eukaryota</taxon>
        <taxon>Viridiplantae</taxon>
        <taxon>Streptophyta</taxon>
        <taxon>Embryophyta</taxon>
        <taxon>Tracheophyta</taxon>
        <taxon>Spermatophyta</taxon>
        <taxon>Magnoliopsida</taxon>
        <taxon>eudicotyledons</taxon>
        <taxon>Gunneridae</taxon>
        <taxon>Pentapetalae</taxon>
        <taxon>rosids</taxon>
        <taxon>fabids</taxon>
        <taxon>Fabales</taxon>
        <taxon>Fabaceae</taxon>
        <taxon>Papilionoideae</taxon>
        <taxon>50 kb inversion clade</taxon>
        <taxon>NPAAA clade</taxon>
        <taxon>indigoferoid/millettioid clade</taxon>
        <taxon>Phaseoleae</taxon>
        <taxon>Glycine</taxon>
        <taxon>Glycine subgen. Soja</taxon>
    </lineage>
</organism>
<dbReference type="InterPro" id="IPR021109">
    <property type="entry name" value="Peptidase_aspartic_dom_sf"/>
</dbReference>
<dbReference type="EMBL" id="KN642418">
    <property type="protein sequence ID" value="KHN45311.1"/>
    <property type="molecule type" value="Genomic_DNA"/>
</dbReference>
<dbReference type="GO" id="GO:0004190">
    <property type="term" value="F:aspartic-type endopeptidase activity"/>
    <property type="evidence" value="ECO:0007669"/>
    <property type="project" value="InterPro"/>
</dbReference>
<accession>A0A0B2SF07</accession>
<proteinExistence type="predicted"/>
<feature type="non-terminal residue" evidence="2">
    <location>
        <position position="172"/>
    </location>
</feature>
<dbReference type="PANTHER" id="PTHR33067:SF9">
    <property type="entry name" value="RNA-DIRECTED DNA POLYMERASE"/>
    <property type="match status" value="1"/>
</dbReference>
<dbReference type="AlphaFoldDB" id="A0A0B2SF07"/>
<gene>
    <name evidence="2" type="ORF">glysoja_047884</name>
</gene>
<dbReference type="SUPFAM" id="SSF50630">
    <property type="entry name" value="Acid proteases"/>
    <property type="match status" value="1"/>
</dbReference>
<feature type="domain" description="Peptidase A3A" evidence="1">
    <location>
        <begin position="35"/>
        <end position="140"/>
    </location>
</feature>
<dbReference type="Gene3D" id="2.40.70.10">
    <property type="entry name" value="Acid Proteases"/>
    <property type="match status" value="1"/>
</dbReference>
<dbReference type="GO" id="GO:0006508">
    <property type="term" value="P:proteolysis"/>
    <property type="evidence" value="ECO:0007669"/>
    <property type="project" value="InterPro"/>
</dbReference>
<dbReference type="InterPro" id="IPR000588">
    <property type="entry name" value="Pept_A3A"/>
</dbReference>
<protein>
    <recommendedName>
        <fullName evidence="1">Peptidase A3A domain-containing protein</fullName>
    </recommendedName>
</protein>
<evidence type="ECO:0000259" key="1">
    <source>
        <dbReference type="Pfam" id="PF02160"/>
    </source>
</evidence>